<dbReference type="GeneID" id="117353487"/>
<dbReference type="GO" id="GO:0005637">
    <property type="term" value="C:nuclear inner membrane"/>
    <property type="evidence" value="ECO:0007669"/>
    <property type="project" value="UniProtKB-SubCell"/>
</dbReference>
<evidence type="ECO:0000256" key="6">
    <source>
        <dbReference type="SAM" id="Coils"/>
    </source>
</evidence>
<dbReference type="GO" id="GO:0043495">
    <property type="term" value="F:protein-membrane adaptor activity"/>
    <property type="evidence" value="ECO:0007669"/>
    <property type="project" value="TreeGrafter"/>
</dbReference>
<protein>
    <submittedName>
        <fullName evidence="11">SUN domain-containing protein 2</fullName>
    </submittedName>
</protein>
<name>A0A6P8PTI0_GEOSA</name>
<feature type="transmembrane region" description="Helical" evidence="8">
    <location>
        <begin position="165"/>
        <end position="184"/>
    </location>
</feature>
<comment type="subcellular location">
    <subcellularLocation>
        <location evidence="5">Nucleus inner membrane</location>
        <topology evidence="5">Single-pass type II membrane protein</topology>
    </subcellularLocation>
</comment>
<dbReference type="Pfam" id="PF07738">
    <property type="entry name" value="Sad1_UNC"/>
    <property type="match status" value="1"/>
</dbReference>
<dbReference type="PANTHER" id="PTHR12911">
    <property type="entry name" value="SAD1/UNC-84-LIKE PROTEIN-RELATED"/>
    <property type="match status" value="1"/>
</dbReference>
<evidence type="ECO:0000313" key="11">
    <source>
        <dbReference type="RefSeq" id="XP_033785355.1"/>
    </source>
</evidence>
<dbReference type="OrthoDB" id="342281at2759"/>
<gene>
    <name evidence="11" type="primary">SUN2</name>
</gene>
<keyword evidence="10" id="KW-1185">Reference proteome</keyword>
<feature type="transmembrane region" description="Helical" evidence="8">
    <location>
        <begin position="214"/>
        <end position="232"/>
    </location>
</feature>
<evidence type="ECO:0000256" key="7">
    <source>
        <dbReference type="SAM" id="MobiDB-lite"/>
    </source>
</evidence>
<dbReference type="Proteomes" id="UP000515159">
    <property type="component" value="Chromosome 2"/>
</dbReference>
<sequence length="717" mass="80666">MSRRSRRLVTTGYYQGDEDSSNGGSSLTEPLDTYKDSSLRTFRKKSSSTKRASPIPRSSPHTSSYYTETVTYVSSGREPTARTSFLDEQLEKDSHWETDLFRKRLGTANTYSSSTNGLSDAKPTYDVYGSSSGYSSEEDYTGHFSSDSDSSGSGLRSWISRVGSLLWLIVTSPGKLFGLLYWWIGTTWYRLTTSASLLDVFVLTRRSSSILKKAFLILLLLACICLGIWYLYPLALRLLHSSPSVIFSGAKVPPASASWRMEGEEAMNTALLVERRLLPRLESLESRFQALAADLSSWRGEERVRLEELVRGQDESSTGTRVHREETLSLLEGLVNRREAALREELKKDGAIQLQNELVALREERWKDLQGFMEKIEQISQAMEAQMLQMKLDWKSARQENQKENTLQDLALLKEQLVSLRRELGTIVEAQRGMSERMNSFPGQIQGMRDEVETQFPQWVHRLLLQDGGGGKSLAGVFVQQENMERQLIELERKILAGVSDEQKRSSERSAASIGSFLQGGGVTEEQVHAIVARALGRYSEDRIGLVDYALESSGASVLSTRCSETYETKTALLSLFGIPLWYQSQSPRVILQPDTNPGNCWAFRGSQGFAVVRLSSRIRPTAVTLDHISKSLSPKRSISSAPKEFAVFGLDEETVQEGTLLGKFTYNKDGDPIQTFQLQEKDPAVYQTVELRILSNWGHPEYTCIYRFRVHGEPEE</sequence>
<reference evidence="11" key="1">
    <citation type="submission" date="2025-08" db="UniProtKB">
        <authorList>
            <consortium name="RefSeq"/>
        </authorList>
    </citation>
    <scope>IDENTIFICATION</scope>
</reference>
<dbReference type="InParanoid" id="A0A6P8PTI0"/>
<proteinExistence type="predicted"/>
<dbReference type="InterPro" id="IPR040994">
    <property type="entry name" value="Sun_CC2"/>
</dbReference>
<keyword evidence="4 8" id="KW-0472">Membrane</keyword>
<evidence type="ECO:0000256" key="3">
    <source>
        <dbReference type="ARBA" id="ARBA00023054"/>
    </source>
</evidence>
<dbReference type="FunFam" id="2.60.120.260:FF:000009">
    <property type="entry name" value="SUN domain-containing protein 1 isoform X1"/>
    <property type="match status" value="1"/>
</dbReference>
<dbReference type="InterPro" id="IPR012919">
    <property type="entry name" value="SUN_dom"/>
</dbReference>
<organism evidence="10 11">
    <name type="scientific">Geotrypetes seraphini</name>
    <name type="common">Gaboon caecilian</name>
    <name type="synonym">Caecilia seraphini</name>
    <dbReference type="NCBI Taxonomy" id="260995"/>
    <lineage>
        <taxon>Eukaryota</taxon>
        <taxon>Metazoa</taxon>
        <taxon>Chordata</taxon>
        <taxon>Craniata</taxon>
        <taxon>Vertebrata</taxon>
        <taxon>Euteleostomi</taxon>
        <taxon>Amphibia</taxon>
        <taxon>Gymnophiona</taxon>
        <taxon>Geotrypetes</taxon>
    </lineage>
</organism>
<dbReference type="Pfam" id="PF18580">
    <property type="entry name" value="HTH_SUN2"/>
    <property type="match status" value="1"/>
</dbReference>
<dbReference type="KEGG" id="gsh:117353487"/>
<keyword evidence="1 8" id="KW-0812">Transmembrane</keyword>
<feature type="coiled-coil region" evidence="6">
    <location>
        <begin position="396"/>
        <end position="423"/>
    </location>
</feature>
<feature type="region of interest" description="Disordered" evidence="7">
    <location>
        <begin position="1"/>
        <end position="63"/>
    </location>
</feature>
<evidence type="ECO:0000256" key="5">
    <source>
        <dbReference type="ARBA" id="ARBA00037816"/>
    </source>
</evidence>
<dbReference type="CTD" id="25777"/>
<evidence type="ECO:0000256" key="2">
    <source>
        <dbReference type="ARBA" id="ARBA00022989"/>
    </source>
</evidence>
<dbReference type="AlphaFoldDB" id="A0A6P8PTI0"/>
<dbReference type="FunCoup" id="A0A6P8PTI0">
    <property type="interactions" value="909"/>
</dbReference>
<evidence type="ECO:0000259" key="9">
    <source>
        <dbReference type="PROSITE" id="PS51469"/>
    </source>
</evidence>
<keyword evidence="3 6" id="KW-0175">Coiled coil</keyword>
<accession>A0A6P8PTI0</accession>
<evidence type="ECO:0000313" key="10">
    <source>
        <dbReference type="Proteomes" id="UP000515159"/>
    </source>
</evidence>
<dbReference type="InterPro" id="IPR045119">
    <property type="entry name" value="SUN1-5"/>
</dbReference>
<dbReference type="PANTHER" id="PTHR12911:SF22">
    <property type="entry name" value="SUN DOMAIN-CONTAINING PROTEIN 2"/>
    <property type="match status" value="1"/>
</dbReference>
<evidence type="ECO:0000256" key="4">
    <source>
        <dbReference type="ARBA" id="ARBA00023136"/>
    </source>
</evidence>
<evidence type="ECO:0000256" key="1">
    <source>
        <dbReference type="ARBA" id="ARBA00022692"/>
    </source>
</evidence>
<dbReference type="PROSITE" id="PS51469">
    <property type="entry name" value="SUN"/>
    <property type="match status" value="1"/>
</dbReference>
<dbReference type="Gene3D" id="2.60.120.260">
    <property type="entry name" value="Galactose-binding domain-like"/>
    <property type="match status" value="1"/>
</dbReference>
<evidence type="ECO:0000256" key="8">
    <source>
        <dbReference type="SAM" id="Phobius"/>
    </source>
</evidence>
<dbReference type="GO" id="GO:0034993">
    <property type="term" value="C:meiotic nuclear membrane microtubule tethering complex"/>
    <property type="evidence" value="ECO:0007669"/>
    <property type="project" value="TreeGrafter"/>
</dbReference>
<feature type="domain" description="SUN" evidence="9">
    <location>
        <begin position="555"/>
        <end position="716"/>
    </location>
</feature>
<dbReference type="CDD" id="cd21438">
    <property type="entry name" value="SUN2_cc1"/>
    <property type="match status" value="1"/>
</dbReference>
<dbReference type="RefSeq" id="XP_033785355.1">
    <property type="nucleotide sequence ID" value="XM_033929464.1"/>
</dbReference>
<keyword evidence="2 8" id="KW-1133">Transmembrane helix</keyword>